<evidence type="ECO:0000313" key="9">
    <source>
        <dbReference type="EMBL" id="RFU24611.1"/>
    </source>
</evidence>
<organism evidence="9 10">
    <name type="scientific">Scytalidium lignicola</name>
    <name type="common">Hyphomycete</name>
    <dbReference type="NCBI Taxonomy" id="5539"/>
    <lineage>
        <taxon>Eukaryota</taxon>
        <taxon>Fungi</taxon>
        <taxon>Dikarya</taxon>
        <taxon>Ascomycota</taxon>
        <taxon>Pezizomycotina</taxon>
        <taxon>Leotiomycetes</taxon>
        <taxon>Leotiomycetes incertae sedis</taxon>
        <taxon>Scytalidium</taxon>
    </lineage>
</organism>
<keyword evidence="2" id="KW-0540">Nuclease</keyword>
<keyword evidence="5" id="KW-0378">Hydrolase</keyword>
<dbReference type="GO" id="GO:0004519">
    <property type="term" value="F:endonuclease activity"/>
    <property type="evidence" value="ECO:0007669"/>
    <property type="project" value="UniProtKB-KW"/>
</dbReference>
<keyword evidence="6" id="KW-1015">Disulfide bond</keyword>
<evidence type="ECO:0008006" key="11">
    <source>
        <dbReference type="Google" id="ProtNLM"/>
    </source>
</evidence>
<keyword evidence="4" id="KW-0255">Endonuclease</keyword>
<dbReference type="PANTHER" id="PTHR33146:SF26">
    <property type="entry name" value="ENDONUCLEASE 4"/>
    <property type="match status" value="1"/>
</dbReference>
<dbReference type="GO" id="GO:0006308">
    <property type="term" value="P:DNA catabolic process"/>
    <property type="evidence" value="ECO:0007669"/>
    <property type="project" value="InterPro"/>
</dbReference>
<keyword evidence="8" id="KW-0732">Signal</keyword>
<evidence type="ECO:0000256" key="1">
    <source>
        <dbReference type="ARBA" id="ARBA00009547"/>
    </source>
</evidence>
<proteinExistence type="inferred from homology"/>
<dbReference type="PANTHER" id="PTHR33146">
    <property type="entry name" value="ENDONUCLEASE 4"/>
    <property type="match status" value="1"/>
</dbReference>
<feature type="non-terminal residue" evidence="9">
    <location>
        <position position="1"/>
    </location>
</feature>
<dbReference type="AlphaFoldDB" id="A0A3E2GTX9"/>
<evidence type="ECO:0000256" key="7">
    <source>
        <dbReference type="ARBA" id="ARBA00023180"/>
    </source>
</evidence>
<feature type="non-terminal residue" evidence="9">
    <location>
        <position position="262"/>
    </location>
</feature>
<dbReference type="GO" id="GO:0046872">
    <property type="term" value="F:metal ion binding"/>
    <property type="evidence" value="ECO:0007669"/>
    <property type="project" value="UniProtKB-KW"/>
</dbReference>
<evidence type="ECO:0000256" key="8">
    <source>
        <dbReference type="SAM" id="SignalP"/>
    </source>
</evidence>
<dbReference type="OMA" id="QLHAVWD"/>
<dbReference type="CDD" id="cd11010">
    <property type="entry name" value="S1-P1_nuclease"/>
    <property type="match status" value="1"/>
</dbReference>
<feature type="signal peptide" evidence="8">
    <location>
        <begin position="1"/>
        <end position="18"/>
    </location>
</feature>
<dbReference type="STRING" id="5539.A0A3E2GTX9"/>
<dbReference type="Pfam" id="PF02265">
    <property type="entry name" value="S1-P1_nuclease"/>
    <property type="match status" value="2"/>
</dbReference>
<evidence type="ECO:0000313" key="10">
    <source>
        <dbReference type="Proteomes" id="UP000258309"/>
    </source>
</evidence>
<reference evidence="9 10" key="1">
    <citation type="submission" date="2018-05" db="EMBL/GenBank/DDBJ databases">
        <title>Draft genome sequence of Scytalidium lignicola DSM 105466, a ubiquitous saprotrophic fungus.</title>
        <authorList>
            <person name="Buettner E."/>
            <person name="Gebauer A.M."/>
            <person name="Hofrichter M."/>
            <person name="Liers C."/>
            <person name="Kellner H."/>
        </authorList>
    </citation>
    <scope>NUCLEOTIDE SEQUENCE [LARGE SCALE GENOMIC DNA]</scope>
    <source>
        <strain evidence="9 10">DSM 105466</strain>
    </source>
</reference>
<keyword evidence="10" id="KW-1185">Reference proteome</keyword>
<comment type="caution">
    <text evidence="9">The sequence shown here is derived from an EMBL/GenBank/DDBJ whole genome shotgun (WGS) entry which is preliminary data.</text>
</comment>
<dbReference type="OrthoDB" id="441446at2759"/>
<evidence type="ECO:0000256" key="3">
    <source>
        <dbReference type="ARBA" id="ARBA00022723"/>
    </source>
</evidence>
<name>A0A3E2GTX9_SCYLI</name>
<dbReference type="Gene3D" id="1.10.575.10">
    <property type="entry name" value="P1 Nuclease"/>
    <property type="match status" value="2"/>
</dbReference>
<keyword evidence="3" id="KW-0479">Metal-binding</keyword>
<sequence length="262" mass="29463">MLSLNIFIASLVTPTVFAWGDVGHRTVGYLAQHYLTPDASQWVDSLLANEDGFDISDAAVWPDQIKRRREYTAGWHYLDTSQDPMVQTEALMYLIHFIGDIHQPLHVENVDRGGNEIHVCFDHRCAKAENLHSIWDTDIVHKINGLKHYEKHNEEREAAQKWADSLFAEGQRSLRKECDDINNAERCAMEWAKETNAYVCSYVLANGIDWLESNDLGGEYYEGAAPIVESQIAKAGARLGAWLNALAVTSSSSSGLVIQEEL</sequence>
<dbReference type="Proteomes" id="UP000258309">
    <property type="component" value="Unassembled WGS sequence"/>
</dbReference>
<dbReference type="EMBL" id="NCSJ02000424">
    <property type="protein sequence ID" value="RFU24611.1"/>
    <property type="molecule type" value="Genomic_DNA"/>
</dbReference>
<gene>
    <name evidence="9" type="ORF">B7463_g11726</name>
</gene>
<protein>
    <recommendedName>
        <fullName evidence="11">Aspergillus nuclease S(1)</fullName>
    </recommendedName>
</protein>
<accession>A0A3E2GTX9</accession>
<evidence type="ECO:0000256" key="6">
    <source>
        <dbReference type="ARBA" id="ARBA00023157"/>
    </source>
</evidence>
<dbReference type="SUPFAM" id="SSF48537">
    <property type="entry name" value="Phospholipase C/P1 nuclease"/>
    <property type="match status" value="1"/>
</dbReference>
<evidence type="ECO:0000256" key="5">
    <source>
        <dbReference type="ARBA" id="ARBA00022801"/>
    </source>
</evidence>
<dbReference type="InterPro" id="IPR003154">
    <property type="entry name" value="S1/P1nuclease"/>
</dbReference>
<comment type="similarity">
    <text evidence="1">Belongs to the nuclease type I family.</text>
</comment>
<dbReference type="InterPro" id="IPR008947">
    <property type="entry name" value="PLipase_C/P1_nuclease_dom_sf"/>
</dbReference>
<keyword evidence="7" id="KW-0325">Glycoprotein</keyword>
<evidence type="ECO:0000256" key="4">
    <source>
        <dbReference type="ARBA" id="ARBA00022759"/>
    </source>
</evidence>
<dbReference type="GO" id="GO:0003676">
    <property type="term" value="F:nucleic acid binding"/>
    <property type="evidence" value="ECO:0007669"/>
    <property type="project" value="InterPro"/>
</dbReference>
<evidence type="ECO:0000256" key="2">
    <source>
        <dbReference type="ARBA" id="ARBA00022722"/>
    </source>
</evidence>
<dbReference type="GO" id="GO:0016788">
    <property type="term" value="F:hydrolase activity, acting on ester bonds"/>
    <property type="evidence" value="ECO:0007669"/>
    <property type="project" value="InterPro"/>
</dbReference>
<feature type="chain" id="PRO_5017561069" description="Aspergillus nuclease S(1)" evidence="8">
    <location>
        <begin position="19"/>
        <end position="262"/>
    </location>
</feature>